<keyword evidence="2" id="KW-1185">Reference proteome</keyword>
<evidence type="ECO:0000313" key="1">
    <source>
        <dbReference type="EMBL" id="THU62764.1"/>
    </source>
</evidence>
<protein>
    <submittedName>
        <fullName evidence="1">Uncharacterized protein</fullName>
    </submittedName>
</protein>
<proteinExistence type="predicted"/>
<name>A0A4S8JMT9_MUSBA</name>
<comment type="caution">
    <text evidence="1">The sequence shown here is derived from an EMBL/GenBank/DDBJ whole genome shotgun (WGS) entry which is preliminary data.</text>
</comment>
<dbReference type="EMBL" id="PYDT01000004">
    <property type="protein sequence ID" value="THU62764.1"/>
    <property type="molecule type" value="Genomic_DNA"/>
</dbReference>
<evidence type="ECO:0000313" key="2">
    <source>
        <dbReference type="Proteomes" id="UP000317650"/>
    </source>
</evidence>
<reference evidence="1 2" key="1">
    <citation type="journal article" date="2019" name="Nat. Plants">
        <title>Genome sequencing of Musa balbisiana reveals subgenome evolution and function divergence in polyploid bananas.</title>
        <authorList>
            <person name="Yao X."/>
        </authorList>
    </citation>
    <scope>NUCLEOTIDE SEQUENCE [LARGE SCALE GENOMIC DNA]</scope>
    <source>
        <strain evidence="2">cv. DH-PKW</strain>
        <tissue evidence="1">Leaves</tissue>
    </source>
</reference>
<dbReference type="AlphaFoldDB" id="A0A4S8JMT9"/>
<dbReference type="Proteomes" id="UP000317650">
    <property type="component" value="Chromosome 1"/>
</dbReference>
<gene>
    <name evidence="1" type="ORF">C4D60_Mb01t08580</name>
</gene>
<sequence>MWDGINSLEVILSRDVHYLLSSGKLQGNTVFRLLEFKWTVRRAIISQDIEILDEFYYFSDLTLPSTLSCHLDDSTPIESSQETSDEPSGAANFYSFSDTTVVAESFITGEKHSLNASNGNQMLVLSDGDHKDLVLLVPQLKHLIMKRVTLFRYIIIIGMDFIDYIAEIMSLKPLIEDSTDNPIPSEELLHMHPYSYLGDQLNGSCPLPSTADYFSITPSYPPQSSNAFADLMYPNYPLYDGHQPHPWHLYPQTGSKQRLCFRDGSTDRAASFCAAEPRSELPSICDSHKL</sequence>
<accession>A0A4S8JMT9</accession>
<organism evidence="1 2">
    <name type="scientific">Musa balbisiana</name>
    <name type="common">Banana</name>
    <dbReference type="NCBI Taxonomy" id="52838"/>
    <lineage>
        <taxon>Eukaryota</taxon>
        <taxon>Viridiplantae</taxon>
        <taxon>Streptophyta</taxon>
        <taxon>Embryophyta</taxon>
        <taxon>Tracheophyta</taxon>
        <taxon>Spermatophyta</taxon>
        <taxon>Magnoliopsida</taxon>
        <taxon>Liliopsida</taxon>
        <taxon>Zingiberales</taxon>
        <taxon>Musaceae</taxon>
        <taxon>Musa</taxon>
    </lineage>
</organism>